<keyword evidence="7" id="KW-1185">Reference proteome</keyword>
<keyword evidence="2" id="KW-0479">Metal-binding</keyword>
<dbReference type="OrthoDB" id="5848875at2759"/>
<evidence type="ECO:0000259" key="5">
    <source>
        <dbReference type="Pfam" id="PF03828"/>
    </source>
</evidence>
<keyword evidence="1" id="KW-0808">Transferase</keyword>
<sequence length="260" mass="30578">MEKRQGGLTSYAFDLMVLYFLQQKGLMPCLHEMRPMMANEKKNPHVIDDYYGRRDFYENDTAKIAENFGELEKPWDLGLLFVEFLRFFASRVHQNEVIQVITKNIITRDQTRWSRKLLQIADPFRTENVVTFTKAYQAYFFNCFLKSYLYFAVPQTTAGPLLDITLYQKLGESPRKKKGKRRKVPPTPGNEIKEEQKRENGIERRTPLRTMEEVEYTAAADALVVDDEERTKIESKIMENFLVSFFSISSWFPVFLESVC</sequence>
<dbReference type="PANTHER" id="PTHR12271">
    <property type="entry name" value="POLY A POLYMERASE CID PAP -RELATED"/>
    <property type="match status" value="1"/>
</dbReference>
<evidence type="ECO:0000256" key="4">
    <source>
        <dbReference type="SAM" id="MobiDB-lite"/>
    </source>
</evidence>
<reference evidence="6 7" key="1">
    <citation type="submission" date="2018-11" db="EMBL/GenBank/DDBJ databases">
        <authorList>
            <consortium name="Pathogen Informatics"/>
        </authorList>
    </citation>
    <scope>NUCLEOTIDE SEQUENCE [LARGE SCALE GENOMIC DNA]</scope>
</reference>
<feature type="compositionally biased region" description="Basic and acidic residues" evidence="4">
    <location>
        <begin position="191"/>
        <end position="203"/>
    </location>
</feature>
<protein>
    <recommendedName>
        <fullName evidence="5">PAP-associated domain-containing protein</fullName>
    </recommendedName>
</protein>
<dbReference type="GO" id="GO:0046872">
    <property type="term" value="F:metal ion binding"/>
    <property type="evidence" value="ECO:0007669"/>
    <property type="project" value="UniProtKB-KW"/>
</dbReference>
<dbReference type="EMBL" id="UYYB01016895">
    <property type="protein sequence ID" value="VDM70617.1"/>
    <property type="molecule type" value="Genomic_DNA"/>
</dbReference>
<name>A0A3P7J2A4_STRVU</name>
<gene>
    <name evidence="6" type="ORF">SVUK_LOCUS5615</name>
</gene>
<keyword evidence="3" id="KW-0460">Magnesium</keyword>
<feature type="compositionally biased region" description="Basic residues" evidence="4">
    <location>
        <begin position="175"/>
        <end position="184"/>
    </location>
</feature>
<dbReference type="SUPFAM" id="SSF81631">
    <property type="entry name" value="PAP/OAS1 substrate-binding domain"/>
    <property type="match status" value="1"/>
</dbReference>
<evidence type="ECO:0000313" key="7">
    <source>
        <dbReference type="Proteomes" id="UP000270094"/>
    </source>
</evidence>
<dbReference type="Pfam" id="PF03828">
    <property type="entry name" value="PAP_assoc"/>
    <property type="match status" value="1"/>
</dbReference>
<dbReference type="Gene3D" id="1.10.1410.10">
    <property type="match status" value="1"/>
</dbReference>
<dbReference type="GO" id="GO:0050265">
    <property type="term" value="F:RNA uridylyltransferase activity"/>
    <property type="evidence" value="ECO:0007669"/>
    <property type="project" value="TreeGrafter"/>
</dbReference>
<dbReference type="InterPro" id="IPR002058">
    <property type="entry name" value="PAP_assoc"/>
</dbReference>
<organism evidence="6 7">
    <name type="scientific">Strongylus vulgaris</name>
    <name type="common">Blood worm</name>
    <dbReference type="NCBI Taxonomy" id="40348"/>
    <lineage>
        <taxon>Eukaryota</taxon>
        <taxon>Metazoa</taxon>
        <taxon>Ecdysozoa</taxon>
        <taxon>Nematoda</taxon>
        <taxon>Chromadorea</taxon>
        <taxon>Rhabditida</taxon>
        <taxon>Rhabditina</taxon>
        <taxon>Rhabditomorpha</taxon>
        <taxon>Strongyloidea</taxon>
        <taxon>Strongylidae</taxon>
        <taxon>Strongylus</taxon>
    </lineage>
</organism>
<dbReference type="GO" id="GO:0031123">
    <property type="term" value="P:RNA 3'-end processing"/>
    <property type="evidence" value="ECO:0007669"/>
    <property type="project" value="TreeGrafter"/>
</dbReference>
<feature type="region of interest" description="Disordered" evidence="4">
    <location>
        <begin position="173"/>
        <end position="203"/>
    </location>
</feature>
<dbReference type="AlphaFoldDB" id="A0A3P7J2A4"/>
<dbReference type="PANTHER" id="PTHR12271:SF66">
    <property type="entry name" value="TERMINAL URIDYLYLTRANSFERASE TAILOR"/>
    <property type="match status" value="1"/>
</dbReference>
<evidence type="ECO:0000313" key="6">
    <source>
        <dbReference type="EMBL" id="VDM70617.1"/>
    </source>
</evidence>
<accession>A0A3P7J2A4</accession>
<evidence type="ECO:0000256" key="3">
    <source>
        <dbReference type="ARBA" id="ARBA00022842"/>
    </source>
</evidence>
<evidence type="ECO:0000256" key="1">
    <source>
        <dbReference type="ARBA" id="ARBA00022679"/>
    </source>
</evidence>
<proteinExistence type="predicted"/>
<evidence type="ECO:0000256" key="2">
    <source>
        <dbReference type="ARBA" id="ARBA00022723"/>
    </source>
</evidence>
<dbReference type="Proteomes" id="UP000270094">
    <property type="component" value="Unassembled WGS sequence"/>
</dbReference>
<feature type="domain" description="PAP-associated" evidence="5">
    <location>
        <begin position="77"/>
        <end position="128"/>
    </location>
</feature>